<accession>A0AAE0P537</accession>
<dbReference type="GO" id="GO:0000976">
    <property type="term" value="F:transcription cis-regulatory region binding"/>
    <property type="evidence" value="ECO:0007669"/>
    <property type="project" value="TreeGrafter"/>
</dbReference>
<dbReference type="GO" id="GO:0005634">
    <property type="term" value="C:nucleus"/>
    <property type="evidence" value="ECO:0007669"/>
    <property type="project" value="UniProtKB-SubCell"/>
</dbReference>
<sequence length="220" mass="24525">MEPTVGRTAIQVYGKACLDCSKSKTKCVSRENGQACVKCHRLKKACVPTEPVRRLATRHSLNNPFGRLDQLEGKLDGLISTLTASQPGTNHPLDPRLMPTRQPFSPSLAPSLSTGFPADADECLNTFRNHMLRYFPFIHLAANQDLAWMEKERPFLLVCICAVVTRSTASRHLLIMRIKDTLTYKLVLHSHETVTIDHLLGILTFLAWGHDALINKLKGG</sequence>
<keyword evidence="5" id="KW-0539">Nucleus</keyword>
<reference evidence="7" key="2">
    <citation type="submission" date="2023-06" db="EMBL/GenBank/DDBJ databases">
        <authorList>
            <consortium name="Lawrence Berkeley National Laboratory"/>
            <person name="Haridas S."/>
            <person name="Hensen N."/>
            <person name="Bonometti L."/>
            <person name="Westerberg I."/>
            <person name="Brannstrom I.O."/>
            <person name="Guillou S."/>
            <person name="Cros-Aarteil S."/>
            <person name="Calhoun S."/>
            <person name="Kuo A."/>
            <person name="Mondo S."/>
            <person name="Pangilinan J."/>
            <person name="Riley R."/>
            <person name="LaButti K."/>
            <person name="Andreopoulos B."/>
            <person name="Lipzen A."/>
            <person name="Chen C."/>
            <person name="Yanf M."/>
            <person name="Daum C."/>
            <person name="Ng V."/>
            <person name="Clum A."/>
            <person name="Steindorff A."/>
            <person name="Ohm R."/>
            <person name="Martin F."/>
            <person name="Silar P."/>
            <person name="Natvig D."/>
            <person name="Lalanne C."/>
            <person name="Gautier V."/>
            <person name="Ament-velasquez S.L."/>
            <person name="Kruys A."/>
            <person name="Hutchinson M.I."/>
            <person name="Powell A.J."/>
            <person name="Barry K."/>
            <person name="Miller A.N."/>
            <person name="Grigoriev I.V."/>
            <person name="Debuchy R."/>
            <person name="Gladieux P."/>
            <person name="Thoren M.H."/>
            <person name="Johannesson H."/>
        </authorList>
    </citation>
    <scope>NUCLEOTIDE SEQUENCE</scope>
    <source>
        <strain evidence="7">CBS 232.78</strain>
    </source>
</reference>
<reference evidence="7" key="1">
    <citation type="journal article" date="2023" name="Mol. Phylogenet. Evol.">
        <title>Genome-scale phylogeny and comparative genomics of the fungal order Sordariales.</title>
        <authorList>
            <person name="Hensen N."/>
            <person name="Bonometti L."/>
            <person name="Westerberg I."/>
            <person name="Brannstrom I.O."/>
            <person name="Guillou S."/>
            <person name="Cros-Aarteil S."/>
            <person name="Calhoun S."/>
            <person name="Haridas S."/>
            <person name="Kuo A."/>
            <person name="Mondo S."/>
            <person name="Pangilinan J."/>
            <person name="Riley R."/>
            <person name="LaButti K."/>
            <person name="Andreopoulos B."/>
            <person name="Lipzen A."/>
            <person name="Chen C."/>
            <person name="Yan M."/>
            <person name="Daum C."/>
            <person name="Ng V."/>
            <person name="Clum A."/>
            <person name="Steindorff A."/>
            <person name="Ohm R.A."/>
            <person name="Martin F."/>
            <person name="Silar P."/>
            <person name="Natvig D.O."/>
            <person name="Lalanne C."/>
            <person name="Gautier V."/>
            <person name="Ament-Velasquez S.L."/>
            <person name="Kruys A."/>
            <person name="Hutchinson M.I."/>
            <person name="Powell A.J."/>
            <person name="Barry K."/>
            <person name="Miller A.N."/>
            <person name="Grigoriev I.V."/>
            <person name="Debuchy R."/>
            <person name="Gladieux P."/>
            <person name="Hiltunen Thoren M."/>
            <person name="Johannesson H."/>
        </authorList>
    </citation>
    <scope>NUCLEOTIDE SEQUENCE</scope>
    <source>
        <strain evidence="7">CBS 232.78</strain>
    </source>
</reference>
<evidence type="ECO:0000256" key="5">
    <source>
        <dbReference type="ARBA" id="ARBA00023242"/>
    </source>
</evidence>
<dbReference type="AlphaFoldDB" id="A0AAE0P537"/>
<name>A0AAE0P537_9PEZI</name>
<dbReference type="Gene3D" id="4.10.240.10">
    <property type="entry name" value="Zn(2)-C6 fungal-type DNA-binding domain"/>
    <property type="match status" value="1"/>
</dbReference>
<dbReference type="GO" id="GO:0000981">
    <property type="term" value="F:DNA-binding transcription factor activity, RNA polymerase II-specific"/>
    <property type="evidence" value="ECO:0007669"/>
    <property type="project" value="InterPro"/>
</dbReference>
<comment type="caution">
    <text evidence="7">The sequence shown here is derived from an EMBL/GenBank/DDBJ whole genome shotgun (WGS) entry which is preliminary data.</text>
</comment>
<evidence type="ECO:0000313" key="8">
    <source>
        <dbReference type="Proteomes" id="UP001285441"/>
    </source>
</evidence>
<evidence type="ECO:0000313" key="7">
    <source>
        <dbReference type="EMBL" id="KAK3393454.1"/>
    </source>
</evidence>
<keyword evidence="2" id="KW-0805">Transcription regulation</keyword>
<evidence type="ECO:0000259" key="6">
    <source>
        <dbReference type="PROSITE" id="PS00463"/>
    </source>
</evidence>
<evidence type="ECO:0000256" key="3">
    <source>
        <dbReference type="ARBA" id="ARBA00023125"/>
    </source>
</evidence>
<evidence type="ECO:0000256" key="4">
    <source>
        <dbReference type="ARBA" id="ARBA00023163"/>
    </source>
</evidence>
<keyword evidence="4" id="KW-0804">Transcription</keyword>
<evidence type="ECO:0000256" key="2">
    <source>
        <dbReference type="ARBA" id="ARBA00023015"/>
    </source>
</evidence>
<dbReference type="InterPro" id="IPR001138">
    <property type="entry name" value="Zn2Cys6_DnaBD"/>
</dbReference>
<dbReference type="GO" id="GO:0008270">
    <property type="term" value="F:zinc ion binding"/>
    <property type="evidence" value="ECO:0007669"/>
    <property type="project" value="InterPro"/>
</dbReference>
<protein>
    <recommendedName>
        <fullName evidence="6">Zn(2)-C6 fungal-type domain-containing protein</fullName>
    </recommendedName>
</protein>
<evidence type="ECO:0000256" key="1">
    <source>
        <dbReference type="ARBA" id="ARBA00004123"/>
    </source>
</evidence>
<dbReference type="InterPro" id="IPR051089">
    <property type="entry name" value="prtT"/>
</dbReference>
<dbReference type="PANTHER" id="PTHR31845:SF32">
    <property type="entry name" value="MISCELLANEOUS ZN(II)2CYS6 TRANSCRIPTION FACTOR (EUROFUNG)-RELATED"/>
    <property type="match status" value="1"/>
</dbReference>
<dbReference type="PANTHER" id="PTHR31845">
    <property type="entry name" value="FINGER DOMAIN PROTEIN, PUTATIVE-RELATED"/>
    <property type="match status" value="1"/>
</dbReference>
<keyword evidence="8" id="KW-1185">Reference proteome</keyword>
<keyword evidence="3" id="KW-0238">DNA-binding</keyword>
<comment type="subcellular location">
    <subcellularLocation>
        <location evidence="1">Nucleus</location>
    </subcellularLocation>
</comment>
<dbReference type="EMBL" id="JAULSW010000001">
    <property type="protein sequence ID" value="KAK3393454.1"/>
    <property type="molecule type" value="Genomic_DNA"/>
</dbReference>
<organism evidence="7 8">
    <name type="scientific">Podospora didyma</name>
    <dbReference type="NCBI Taxonomy" id="330526"/>
    <lineage>
        <taxon>Eukaryota</taxon>
        <taxon>Fungi</taxon>
        <taxon>Dikarya</taxon>
        <taxon>Ascomycota</taxon>
        <taxon>Pezizomycotina</taxon>
        <taxon>Sordariomycetes</taxon>
        <taxon>Sordariomycetidae</taxon>
        <taxon>Sordariales</taxon>
        <taxon>Podosporaceae</taxon>
        <taxon>Podospora</taxon>
    </lineage>
</organism>
<proteinExistence type="predicted"/>
<gene>
    <name evidence="7" type="ORF">B0H63DRAFT_18032</name>
</gene>
<dbReference type="PROSITE" id="PS00463">
    <property type="entry name" value="ZN2_CY6_FUNGAL_1"/>
    <property type="match status" value="1"/>
</dbReference>
<dbReference type="Proteomes" id="UP001285441">
    <property type="component" value="Unassembled WGS sequence"/>
</dbReference>
<feature type="domain" description="Zn(2)-C6 fungal-type" evidence="6">
    <location>
        <begin position="16"/>
        <end position="46"/>
    </location>
</feature>
<dbReference type="SUPFAM" id="SSF57701">
    <property type="entry name" value="Zn2/Cys6 DNA-binding domain"/>
    <property type="match status" value="1"/>
</dbReference>
<dbReference type="InterPro" id="IPR036864">
    <property type="entry name" value="Zn2-C6_fun-type_DNA-bd_sf"/>
</dbReference>